<dbReference type="InterPro" id="IPR015943">
    <property type="entry name" value="WD40/YVTN_repeat-like_dom_sf"/>
</dbReference>
<evidence type="ECO:0000256" key="2">
    <source>
        <dbReference type="SAM" id="MobiDB-lite"/>
    </source>
</evidence>
<accession>A0A2N3N1U0</accession>
<organism evidence="3 4">
    <name type="scientific">Lomentospora prolificans</name>
    <dbReference type="NCBI Taxonomy" id="41688"/>
    <lineage>
        <taxon>Eukaryota</taxon>
        <taxon>Fungi</taxon>
        <taxon>Dikarya</taxon>
        <taxon>Ascomycota</taxon>
        <taxon>Pezizomycotina</taxon>
        <taxon>Sordariomycetes</taxon>
        <taxon>Hypocreomycetidae</taxon>
        <taxon>Microascales</taxon>
        <taxon>Microascaceae</taxon>
        <taxon>Lomentospora</taxon>
    </lineage>
</organism>
<feature type="region of interest" description="Disordered" evidence="2">
    <location>
        <begin position="1"/>
        <end position="51"/>
    </location>
</feature>
<dbReference type="InterPro" id="IPR001680">
    <property type="entry name" value="WD40_rpt"/>
</dbReference>
<dbReference type="Gene3D" id="2.130.10.10">
    <property type="entry name" value="YVTN repeat-like/Quinoprotein amine dehydrogenase"/>
    <property type="match status" value="1"/>
</dbReference>
<dbReference type="SUPFAM" id="SSF50978">
    <property type="entry name" value="WD40 repeat-like"/>
    <property type="match status" value="1"/>
</dbReference>
<dbReference type="AlphaFoldDB" id="A0A2N3N1U0"/>
<dbReference type="OrthoDB" id="20669at2759"/>
<dbReference type="Proteomes" id="UP000233524">
    <property type="component" value="Unassembled WGS sequence"/>
</dbReference>
<dbReference type="EMBL" id="NLAX01001034">
    <property type="protein sequence ID" value="PKS06398.1"/>
    <property type="molecule type" value="Genomic_DNA"/>
</dbReference>
<evidence type="ECO:0000313" key="3">
    <source>
        <dbReference type="EMBL" id="PKS06398.1"/>
    </source>
</evidence>
<dbReference type="PANTHER" id="PTHR43991">
    <property type="entry name" value="WD REPEAT PROTEIN (AFU_ORTHOLOGUE AFUA_8G05640)-RELATED"/>
    <property type="match status" value="1"/>
</dbReference>
<feature type="region of interest" description="Disordered" evidence="2">
    <location>
        <begin position="209"/>
        <end position="275"/>
    </location>
</feature>
<comment type="caution">
    <text evidence="3">The sequence shown here is derived from an EMBL/GenBank/DDBJ whole genome shotgun (WGS) entry which is preliminary data.</text>
</comment>
<dbReference type="PROSITE" id="PS50294">
    <property type="entry name" value="WD_REPEATS_REGION"/>
    <property type="match status" value="1"/>
</dbReference>
<dbReference type="InParanoid" id="A0A2N3N1U0"/>
<dbReference type="VEuPathDB" id="FungiDB:jhhlp_007146"/>
<proteinExistence type="predicted"/>
<dbReference type="PANTHER" id="PTHR43991:SF12">
    <property type="entry name" value="WD REPEAT PROTEIN (AFU_ORTHOLOGUE AFUA_8G05640)"/>
    <property type="match status" value="1"/>
</dbReference>
<protein>
    <submittedName>
        <fullName evidence="3">Uncharacterized protein</fullName>
    </submittedName>
</protein>
<keyword evidence="1" id="KW-0853">WD repeat</keyword>
<sequence length="764" mass="84693">MPPQGPIFPIPVYEDSGGDSDSVSHGSNAADNMYDDDDNATTPNHAPYAAQIPSHYTTQTMSTPGYPFLSYSQEYVAAHDSTDDDDDDEDGDIDMSDSEGGVPLDHTEGPQIFTSYNHQAPPHNTWSTTSAPDIVTLDPYHPHATIPSYNQYVAAISTIQTPTFPPPSVSHMIPGPGGPSLTPPHIPHANAAPSSAFPLSQFSNYEIPESITYNPAPPPPNDDPASQSPIPIPGQPHMAQMDEDTEESEGPHPPTTSFHANPGNQGPQTPGILGPPNLGLLPFLRIWGQTRLYVPDDRRPRFRAPWPPHVDELETSRVKSIEYDDLAGDQCDVQGIDWAHLGVSRKEARERRLNTYTNFVNIEGSDAFNTDRSDRMLQRSENYFRFRKMDIRKNVRLNHFQLRNILASSSRTRSYYPEARGIRQINPLTGRDELFLDLKDMDGGGLVSTLSATDRVLVAGTFNGEYCIKNLDSSEKRHVEGQLTDDTSGITTHVQVYESRNSSSPHAAFASNDRGFRILDVATQKFVLQTMYNFPVNCTVLSPDKRLRVMVGDHYTAVVTNAETGEVLQELKGHLDFGFSCDWADDGWTVATGSQDMTVKIWDARRWSNANGENTPVCTIRSEMAGVRNLKFSPLGSGKRVLVATEEADFVNVIDARDFWRKQTFDVFGEIGGITFANDGQDLQVLCCDAARGGLLQLERCNLGAETAEVGYDPNFARFRSWKQERDGFDWAPSVEEVVRDARANGTVARRRRRAAMVEPLVPF</sequence>
<keyword evidence="4" id="KW-1185">Reference proteome</keyword>
<dbReference type="STRING" id="41688.A0A2N3N1U0"/>
<gene>
    <name evidence="3" type="ORF">jhhlp_007146</name>
</gene>
<feature type="region of interest" description="Disordered" evidence="2">
    <location>
        <begin position="176"/>
        <end position="195"/>
    </location>
</feature>
<evidence type="ECO:0000313" key="4">
    <source>
        <dbReference type="Proteomes" id="UP000233524"/>
    </source>
</evidence>
<reference evidence="3 4" key="1">
    <citation type="journal article" date="2017" name="G3 (Bethesda)">
        <title>First Draft Genome Sequence of the Pathogenic Fungus Lomentospora prolificans (Formerly Scedosporium prolificans).</title>
        <authorList>
            <person name="Luo R."/>
            <person name="Zimin A."/>
            <person name="Workman R."/>
            <person name="Fan Y."/>
            <person name="Pertea G."/>
            <person name="Grossman N."/>
            <person name="Wear M.P."/>
            <person name="Jia B."/>
            <person name="Miller H."/>
            <person name="Casadevall A."/>
            <person name="Timp W."/>
            <person name="Zhang S.X."/>
            <person name="Salzberg S.L."/>
        </authorList>
    </citation>
    <scope>NUCLEOTIDE SEQUENCE [LARGE SCALE GENOMIC DNA]</scope>
    <source>
        <strain evidence="3 4">JHH-5317</strain>
    </source>
</reference>
<name>A0A2N3N1U0_9PEZI</name>
<dbReference type="InterPro" id="IPR036322">
    <property type="entry name" value="WD40_repeat_dom_sf"/>
</dbReference>
<feature type="repeat" description="WD" evidence="1">
    <location>
        <begin position="571"/>
        <end position="603"/>
    </location>
</feature>
<feature type="compositionally biased region" description="Polar residues" evidence="2">
    <location>
        <begin position="255"/>
        <end position="268"/>
    </location>
</feature>
<evidence type="ECO:0000256" key="1">
    <source>
        <dbReference type="PROSITE-ProRule" id="PRU00221"/>
    </source>
</evidence>
<dbReference type="PROSITE" id="PS50082">
    <property type="entry name" value="WD_REPEATS_2"/>
    <property type="match status" value="1"/>
</dbReference>
<dbReference type="SMART" id="SM00320">
    <property type="entry name" value="WD40"/>
    <property type="match status" value="2"/>
</dbReference>
<feature type="compositionally biased region" description="Low complexity" evidence="2">
    <location>
        <begin position="19"/>
        <end position="32"/>
    </location>
</feature>
<feature type="compositionally biased region" description="Acidic residues" evidence="2">
    <location>
        <begin position="82"/>
        <end position="97"/>
    </location>
</feature>
<feature type="region of interest" description="Disordered" evidence="2">
    <location>
        <begin position="79"/>
        <end position="104"/>
    </location>
</feature>